<proteinExistence type="inferred from homology"/>
<dbReference type="EMBL" id="KB030957">
    <property type="protein sequence ID" value="ELK07518.1"/>
    <property type="molecule type" value="Genomic_DNA"/>
</dbReference>
<dbReference type="Proteomes" id="UP000010552">
    <property type="component" value="Unassembled WGS sequence"/>
</dbReference>
<dbReference type="AlphaFoldDB" id="L5KAJ6"/>
<keyword evidence="5" id="KW-0479">Metal-binding</keyword>
<evidence type="ECO:0000256" key="5">
    <source>
        <dbReference type="ARBA" id="ARBA00022723"/>
    </source>
</evidence>
<dbReference type="Pfam" id="PF02696">
    <property type="entry name" value="SelO"/>
    <property type="match status" value="1"/>
</dbReference>
<dbReference type="GO" id="GO:0046872">
    <property type="term" value="F:metal ion binding"/>
    <property type="evidence" value="ECO:0007669"/>
    <property type="project" value="UniProtKB-KW"/>
</dbReference>
<dbReference type="PANTHER" id="PTHR12153:SF15">
    <property type="entry name" value="PROTEIN ADENYLYLTRANSFERASE SELO, MITOCHONDRIAL"/>
    <property type="match status" value="1"/>
</dbReference>
<evidence type="ECO:0000256" key="6">
    <source>
        <dbReference type="ARBA" id="ARBA00022741"/>
    </source>
</evidence>
<evidence type="ECO:0000256" key="1">
    <source>
        <dbReference type="ARBA" id="ARBA00001946"/>
    </source>
</evidence>
<evidence type="ECO:0000256" key="9">
    <source>
        <dbReference type="ARBA" id="ARBA00031547"/>
    </source>
</evidence>
<keyword evidence="4" id="KW-0548">Nucleotidyltransferase</keyword>
<name>L5KAJ6_PTEAL</name>
<dbReference type="STRING" id="9402.L5KAJ6"/>
<reference evidence="12" key="1">
    <citation type="journal article" date="2013" name="Science">
        <title>Comparative analysis of bat genomes provides insight into the evolution of flight and immunity.</title>
        <authorList>
            <person name="Zhang G."/>
            <person name="Cowled C."/>
            <person name="Shi Z."/>
            <person name="Huang Z."/>
            <person name="Bishop-Lilly K.A."/>
            <person name="Fang X."/>
            <person name="Wynne J.W."/>
            <person name="Xiong Z."/>
            <person name="Baker M.L."/>
            <person name="Zhao W."/>
            <person name="Tachedjian M."/>
            <person name="Zhu Y."/>
            <person name="Zhou P."/>
            <person name="Jiang X."/>
            <person name="Ng J."/>
            <person name="Yang L."/>
            <person name="Wu L."/>
            <person name="Xiao J."/>
            <person name="Feng Y."/>
            <person name="Chen Y."/>
            <person name="Sun X."/>
            <person name="Zhang Y."/>
            <person name="Marsh G.A."/>
            <person name="Crameri G."/>
            <person name="Broder C.C."/>
            <person name="Frey K.G."/>
            <person name="Wang L.F."/>
            <person name="Wang J."/>
        </authorList>
    </citation>
    <scope>NUCLEOTIDE SEQUENCE [LARGE SCALE GENOMIC DNA]</scope>
</reference>
<feature type="region of interest" description="Disordered" evidence="10">
    <location>
        <begin position="439"/>
        <end position="460"/>
    </location>
</feature>
<organism evidence="11 12">
    <name type="scientific">Pteropus alecto</name>
    <name type="common">Black flying fox</name>
    <dbReference type="NCBI Taxonomy" id="9402"/>
    <lineage>
        <taxon>Eukaryota</taxon>
        <taxon>Metazoa</taxon>
        <taxon>Chordata</taxon>
        <taxon>Craniata</taxon>
        <taxon>Vertebrata</taxon>
        <taxon>Euteleostomi</taxon>
        <taxon>Mammalia</taxon>
        <taxon>Eutheria</taxon>
        <taxon>Laurasiatheria</taxon>
        <taxon>Chiroptera</taxon>
        <taxon>Yinpterochiroptera</taxon>
        <taxon>Pteropodoidea</taxon>
        <taxon>Pteropodidae</taxon>
        <taxon>Pteropodinae</taxon>
        <taxon>Pteropus</taxon>
    </lineage>
</organism>
<keyword evidence="6" id="KW-0547">Nucleotide-binding</keyword>
<evidence type="ECO:0000256" key="3">
    <source>
        <dbReference type="ARBA" id="ARBA00022679"/>
    </source>
</evidence>
<evidence type="ECO:0000256" key="10">
    <source>
        <dbReference type="SAM" id="MobiDB-lite"/>
    </source>
</evidence>
<evidence type="ECO:0000256" key="2">
    <source>
        <dbReference type="ARBA" id="ARBA00009747"/>
    </source>
</evidence>
<keyword evidence="8" id="KW-0460">Magnesium</keyword>
<dbReference type="GO" id="GO:0016779">
    <property type="term" value="F:nucleotidyltransferase activity"/>
    <property type="evidence" value="ECO:0007669"/>
    <property type="project" value="UniProtKB-KW"/>
</dbReference>
<evidence type="ECO:0000256" key="8">
    <source>
        <dbReference type="ARBA" id="ARBA00022842"/>
    </source>
</evidence>
<dbReference type="FunCoup" id="L5KAJ6">
    <property type="interactions" value="360"/>
</dbReference>
<dbReference type="InParanoid" id="L5KAJ6"/>
<comment type="similarity">
    <text evidence="2">Belongs to the SELO family.</text>
</comment>
<protein>
    <recommendedName>
        <fullName evidence="9">Selenoprotein O</fullName>
    </recommendedName>
</protein>
<evidence type="ECO:0000313" key="11">
    <source>
        <dbReference type="EMBL" id="ELK07518.1"/>
    </source>
</evidence>
<gene>
    <name evidence="11" type="ORF">PAL_GLEAN10004127</name>
</gene>
<accession>L5KAJ6</accession>
<dbReference type="InterPro" id="IPR003846">
    <property type="entry name" value="SelO"/>
</dbReference>
<keyword evidence="7" id="KW-0067">ATP-binding</keyword>
<evidence type="ECO:0000256" key="4">
    <source>
        <dbReference type="ARBA" id="ARBA00022695"/>
    </source>
</evidence>
<evidence type="ECO:0000313" key="12">
    <source>
        <dbReference type="Proteomes" id="UP000010552"/>
    </source>
</evidence>
<keyword evidence="12" id="KW-1185">Reference proteome</keyword>
<dbReference type="GO" id="GO:0005524">
    <property type="term" value="F:ATP binding"/>
    <property type="evidence" value="ECO:0007669"/>
    <property type="project" value="UniProtKB-KW"/>
</dbReference>
<dbReference type="PANTHER" id="PTHR12153">
    <property type="entry name" value="SELENOPROTEIN O"/>
    <property type="match status" value="1"/>
</dbReference>
<evidence type="ECO:0000256" key="7">
    <source>
        <dbReference type="ARBA" id="ARBA00022840"/>
    </source>
</evidence>
<keyword evidence="3" id="KW-0808">Transferase</keyword>
<comment type="cofactor">
    <cofactor evidence="1">
        <name>Mg(2+)</name>
        <dbReference type="ChEBI" id="CHEBI:18420"/>
    </cofactor>
</comment>
<sequence>MDARLSGTVTSVLDSRQADGRKVLRSSIREFLCSEAMFHLGVPTTRAGACVTSQSTVVRDVFYDGNPKQEPCAVVLRVAPTFLRFGSFEIFKPADERTGRAGPSVGRNDIRVQMLDYVVGTFYPEIQAAHASDSVQRNAAFFREVTRRTARLVAEWQCVGFCHGVLNTDNMSIMGLTIDYGPFGFLDRYDPDHVCNASDNAGRYTYSKQPEVCRWNLRKLAEALEPELPLALAEAILAEEYDAEFRRHYLHKMRRKLGLVRTEQEEDAALVARLLETMQLTGADFTNTFCLLSSFLVGPEAPGLDDILTALTTQCASLEELRLAFRPQMDPRIVITKVSSGPRPRPQPVVGALMPAKRTHAATPRRQLSMMLMLAQSNPQLFALLGSQTNITKELERVEQQSRLEQLSPAELLSMNKDHWATWLQEYRDTEAPEVLDAAEPEGAGGAGGEAGRRGSYSSKPPLWAAELCVT</sequence>